<proteinExistence type="predicted"/>
<gene>
    <name evidence="2" type="ORF">ILEXP_LOCUS29909</name>
</gene>
<protein>
    <submittedName>
        <fullName evidence="2">Uncharacterized protein</fullName>
    </submittedName>
</protein>
<name>A0ABC8SV97_9AQUA</name>
<sequence>MGVVLVIGKLCFYVLMTTTKPAPLTTCSDCPANDTRNEAIKERSPSISEGKELVRLPREVGGDAAGGMAIPGIPGMPSCAITTAMRVKMAKQAAHVAAETPKAIALMPYKGEEEN</sequence>
<keyword evidence="1" id="KW-0732">Signal</keyword>
<comment type="caution">
    <text evidence="2">The sequence shown here is derived from an EMBL/GenBank/DDBJ whole genome shotgun (WGS) entry which is preliminary data.</text>
</comment>
<evidence type="ECO:0000256" key="1">
    <source>
        <dbReference type="SAM" id="SignalP"/>
    </source>
</evidence>
<dbReference type="Proteomes" id="UP001642360">
    <property type="component" value="Unassembled WGS sequence"/>
</dbReference>
<dbReference type="EMBL" id="CAUOFW020003625">
    <property type="protein sequence ID" value="CAK9161122.1"/>
    <property type="molecule type" value="Genomic_DNA"/>
</dbReference>
<organism evidence="2 3">
    <name type="scientific">Ilex paraguariensis</name>
    <name type="common">yerba mate</name>
    <dbReference type="NCBI Taxonomy" id="185542"/>
    <lineage>
        <taxon>Eukaryota</taxon>
        <taxon>Viridiplantae</taxon>
        <taxon>Streptophyta</taxon>
        <taxon>Embryophyta</taxon>
        <taxon>Tracheophyta</taxon>
        <taxon>Spermatophyta</taxon>
        <taxon>Magnoliopsida</taxon>
        <taxon>eudicotyledons</taxon>
        <taxon>Gunneridae</taxon>
        <taxon>Pentapetalae</taxon>
        <taxon>asterids</taxon>
        <taxon>campanulids</taxon>
        <taxon>Aquifoliales</taxon>
        <taxon>Aquifoliaceae</taxon>
        <taxon>Ilex</taxon>
    </lineage>
</organism>
<feature type="signal peptide" evidence="1">
    <location>
        <begin position="1"/>
        <end position="21"/>
    </location>
</feature>
<dbReference type="AlphaFoldDB" id="A0ABC8SV97"/>
<reference evidence="2 3" key="1">
    <citation type="submission" date="2024-02" db="EMBL/GenBank/DDBJ databases">
        <authorList>
            <person name="Vignale AGUSTIN F."/>
            <person name="Sosa J E."/>
            <person name="Modenutti C."/>
        </authorList>
    </citation>
    <scope>NUCLEOTIDE SEQUENCE [LARGE SCALE GENOMIC DNA]</scope>
</reference>
<accession>A0ABC8SV97</accession>
<feature type="chain" id="PRO_5044802427" evidence="1">
    <location>
        <begin position="22"/>
        <end position="115"/>
    </location>
</feature>
<evidence type="ECO:0000313" key="2">
    <source>
        <dbReference type="EMBL" id="CAK9161122.1"/>
    </source>
</evidence>
<evidence type="ECO:0000313" key="3">
    <source>
        <dbReference type="Proteomes" id="UP001642360"/>
    </source>
</evidence>
<keyword evidence="3" id="KW-1185">Reference proteome</keyword>